<dbReference type="InterPro" id="IPR050951">
    <property type="entry name" value="Retrovirus_Pol_polyprotein"/>
</dbReference>
<feature type="domain" description="Integrase catalytic" evidence="3">
    <location>
        <begin position="565"/>
        <end position="670"/>
    </location>
</feature>
<dbReference type="Pfam" id="PF00078">
    <property type="entry name" value="RVT_1"/>
    <property type="match status" value="1"/>
</dbReference>
<dbReference type="Gene3D" id="3.30.70.270">
    <property type="match status" value="2"/>
</dbReference>
<evidence type="ECO:0000259" key="3">
    <source>
        <dbReference type="PROSITE" id="PS50994"/>
    </source>
</evidence>
<dbReference type="CDD" id="cd01647">
    <property type="entry name" value="RT_LTR"/>
    <property type="match status" value="1"/>
</dbReference>
<dbReference type="Proteomes" id="UP000265515">
    <property type="component" value="Unassembled WGS sequence"/>
</dbReference>
<dbReference type="InterPro" id="IPR043502">
    <property type="entry name" value="DNA/RNA_pol_sf"/>
</dbReference>
<dbReference type="Gramene" id="GBG77910">
    <property type="protein sequence ID" value="GBG77910"/>
    <property type="gene ID" value="CBR_g25842"/>
</dbReference>
<sequence length="1140" mass="131051">MTFSTRAGFALVARHTVPLFSSSGRKNKDLRLCIDYRKLNAQTVKNAGPLPRIDDLLERLGGATYFSKLDLKSGYHQIEIQPQDRYKTTFKTRYGHFDWVVMPFGLTNAPVTFQAAMTTEFRDLLDRSVLIYLDDILVYSRTLDEHIVHLRAVLDRLRLAKYKANLDKCEFAKQELEYLCHFVTSKSIRPLADKIQAIVDWPEPRCTTDVRSFMGLAGYYQRFVESYSKVSAPLSRLQSPKVPFDFDDAARGAFTTLKAAMQAAPALRIYDPTLPTQVTTDASGYGIGAVLEQCHEDGWHPVEYFFQKVPLVNTLDDARKKELLAFVTVLKRWRHFLLGRRRFKWNTDNNPLTFYKTQDTVTSTIGGWMYHIAQFDFDPCHIPGPANRVADGLSRRPDCCATVTTAFDLDDDLQPHFVKGYKSDPTYSTLYAELSSDRPPASHYRISDGFLLLHTRGKDLLVVPQNRILRTRLLGEFHDARLSAHLDVNCTLTRLRQRFHWPDVLHDVTRYIESCAVCHRNKGRSRVPFGELKPLPIPRAPRLSIAMDVTGPFPRDRHGHDAPELARFLHPNQGVLEDIVSDRDTRFMSAFWTSLMAESGTTMKLSSARHPQTDGQTERAHQTAQMILRTFIHPDQKDWVDRLPDIEFAYNTSVHPAICVTPFELHHGGEKARIFADLLLPQAADIDVPCSPASIRKYLDLLIKARANMQKAQIRMQRQANRRRLPCPFRKGDLVWVFSEEFALEQDVSRKLLPKWFGPWEVTSAVGDDPAGPSFPVNIPPHLPVHRVFHVSKLAIYTPPSADEFPGRRSHDPPSMDGHQEVERVIVHRKYGNKPMQFKVTFKQYAPDDTRWISSADLQTSAPLIFADYEKRRLAKEAARPSDPTHPGIGQTTPPSQVPTEVVDLCMISAAAIEHIHRDTVWTTKVASLWKKTQMRCRLPKTADAVFNQSLFSNRFICDVTVESFPWQNPRGAYGWKWAEQEINKVGHLWDEERKDWHPDDEMEAILHGRMRRRQRVVELQEAIPPGWIEMLSAYAWKWAEQGIDKVGHLWDDERKDRHPDDKMEAMLHGRMKRRQRVVELREAIPPRWIAMRRKDEITPGEWVRMRGSTRPEGLYRVEHISAGGGLEAMEWQVTSDMKD</sequence>
<dbReference type="InterPro" id="IPR043128">
    <property type="entry name" value="Rev_trsase/Diguanyl_cyclase"/>
</dbReference>
<dbReference type="PROSITE" id="PS50994">
    <property type="entry name" value="INTEGRASE"/>
    <property type="match status" value="1"/>
</dbReference>
<dbReference type="Pfam" id="PF17919">
    <property type="entry name" value="RT_RNaseH_2"/>
    <property type="match status" value="1"/>
</dbReference>
<dbReference type="SUPFAM" id="SSF56672">
    <property type="entry name" value="DNA/RNA polymerases"/>
    <property type="match status" value="1"/>
</dbReference>
<evidence type="ECO:0000256" key="1">
    <source>
        <dbReference type="ARBA" id="ARBA00023268"/>
    </source>
</evidence>
<dbReference type="Gene3D" id="3.10.10.10">
    <property type="entry name" value="HIV Type 1 Reverse Transcriptase, subunit A, domain 1"/>
    <property type="match status" value="1"/>
</dbReference>
<keyword evidence="5" id="KW-1185">Reference proteome</keyword>
<dbReference type="SUPFAM" id="SSF53098">
    <property type="entry name" value="Ribonuclease H-like"/>
    <property type="match status" value="1"/>
</dbReference>
<dbReference type="InterPro" id="IPR041577">
    <property type="entry name" value="RT_RNaseH_2"/>
</dbReference>
<dbReference type="PROSITE" id="PS50878">
    <property type="entry name" value="RT_POL"/>
    <property type="match status" value="1"/>
</dbReference>
<dbReference type="Gene3D" id="1.10.340.70">
    <property type="match status" value="1"/>
</dbReference>
<evidence type="ECO:0000259" key="2">
    <source>
        <dbReference type="PROSITE" id="PS50878"/>
    </source>
</evidence>
<dbReference type="GO" id="GO:0003676">
    <property type="term" value="F:nucleic acid binding"/>
    <property type="evidence" value="ECO:0007669"/>
    <property type="project" value="InterPro"/>
</dbReference>
<evidence type="ECO:0008006" key="6">
    <source>
        <dbReference type="Google" id="ProtNLM"/>
    </source>
</evidence>
<dbReference type="FunFam" id="3.30.70.270:FF:000020">
    <property type="entry name" value="Transposon Tf2-6 polyprotein-like Protein"/>
    <property type="match status" value="1"/>
</dbReference>
<dbReference type="GO" id="GO:0003824">
    <property type="term" value="F:catalytic activity"/>
    <property type="evidence" value="ECO:0007669"/>
    <property type="project" value="UniProtKB-KW"/>
</dbReference>
<dbReference type="SUPFAM" id="SSF54160">
    <property type="entry name" value="Chromo domain-like"/>
    <property type="match status" value="1"/>
</dbReference>
<keyword evidence="1" id="KW-0511">Multifunctional enzyme</keyword>
<accession>A0A388L6H7</accession>
<evidence type="ECO:0000313" key="5">
    <source>
        <dbReference type="Proteomes" id="UP000265515"/>
    </source>
</evidence>
<dbReference type="InterPro" id="IPR036397">
    <property type="entry name" value="RNaseH_sf"/>
</dbReference>
<dbReference type="Gene3D" id="3.30.420.10">
    <property type="entry name" value="Ribonuclease H-like superfamily/Ribonuclease H"/>
    <property type="match status" value="1"/>
</dbReference>
<dbReference type="InterPro" id="IPR016197">
    <property type="entry name" value="Chromo-like_dom_sf"/>
</dbReference>
<evidence type="ECO:0000313" key="4">
    <source>
        <dbReference type="EMBL" id="GBG77910.1"/>
    </source>
</evidence>
<dbReference type="InterPro" id="IPR012337">
    <property type="entry name" value="RNaseH-like_sf"/>
</dbReference>
<dbReference type="GO" id="GO:0015074">
    <property type="term" value="P:DNA integration"/>
    <property type="evidence" value="ECO:0007669"/>
    <property type="project" value="InterPro"/>
</dbReference>
<gene>
    <name evidence="4" type="ORF">CBR_g25842</name>
</gene>
<dbReference type="OrthoDB" id="7758825at2759"/>
<proteinExistence type="predicted"/>
<organism evidence="4 5">
    <name type="scientific">Chara braunii</name>
    <name type="common">Braun's stonewort</name>
    <dbReference type="NCBI Taxonomy" id="69332"/>
    <lineage>
        <taxon>Eukaryota</taxon>
        <taxon>Viridiplantae</taxon>
        <taxon>Streptophyta</taxon>
        <taxon>Charophyceae</taxon>
        <taxon>Charales</taxon>
        <taxon>Characeae</taxon>
        <taxon>Chara</taxon>
    </lineage>
</organism>
<dbReference type="PANTHER" id="PTHR37984:SF5">
    <property type="entry name" value="PROTEIN NYNRIN-LIKE"/>
    <property type="match status" value="1"/>
</dbReference>
<name>A0A388L6H7_CHABU</name>
<dbReference type="InterPro" id="IPR000477">
    <property type="entry name" value="RT_dom"/>
</dbReference>
<dbReference type="InterPro" id="IPR001584">
    <property type="entry name" value="Integrase_cat-core"/>
</dbReference>
<dbReference type="InterPro" id="IPR041588">
    <property type="entry name" value="Integrase_H2C2"/>
</dbReference>
<comment type="caution">
    <text evidence="4">The sequence shown here is derived from an EMBL/GenBank/DDBJ whole genome shotgun (WGS) entry which is preliminary data.</text>
</comment>
<dbReference type="CDD" id="cd09274">
    <property type="entry name" value="RNase_HI_RT_Ty3"/>
    <property type="match status" value="1"/>
</dbReference>
<dbReference type="EMBL" id="BFEA01000280">
    <property type="protein sequence ID" value="GBG77910.1"/>
    <property type="molecule type" value="Genomic_DNA"/>
</dbReference>
<dbReference type="Gene3D" id="2.40.50.40">
    <property type="match status" value="1"/>
</dbReference>
<protein>
    <recommendedName>
        <fullName evidence="6">Integrase catalytic domain-containing protein</fullName>
    </recommendedName>
</protein>
<feature type="domain" description="Reverse transcriptase" evidence="2">
    <location>
        <begin position="1"/>
        <end position="183"/>
    </location>
</feature>
<dbReference type="Pfam" id="PF17921">
    <property type="entry name" value="Integrase_H2C2"/>
    <property type="match status" value="1"/>
</dbReference>
<dbReference type="PANTHER" id="PTHR37984">
    <property type="entry name" value="PROTEIN CBG26694"/>
    <property type="match status" value="1"/>
</dbReference>
<dbReference type="AlphaFoldDB" id="A0A388L6H7"/>
<reference evidence="4 5" key="1">
    <citation type="journal article" date="2018" name="Cell">
        <title>The Chara Genome: Secondary Complexity and Implications for Plant Terrestrialization.</title>
        <authorList>
            <person name="Nishiyama T."/>
            <person name="Sakayama H."/>
            <person name="Vries J.D."/>
            <person name="Buschmann H."/>
            <person name="Saint-Marcoux D."/>
            <person name="Ullrich K.K."/>
            <person name="Haas F.B."/>
            <person name="Vanderstraeten L."/>
            <person name="Becker D."/>
            <person name="Lang D."/>
            <person name="Vosolsobe S."/>
            <person name="Rombauts S."/>
            <person name="Wilhelmsson P.K.I."/>
            <person name="Janitza P."/>
            <person name="Kern R."/>
            <person name="Heyl A."/>
            <person name="Rumpler F."/>
            <person name="Villalobos L.I.A.C."/>
            <person name="Clay J.M."/>
            <person name="Skokan R."/>
            <person name="Toyoda A."/>
            <person name="Suzuki Y."/>
            <person name="Kagoshima H."/>
            <person name="Schijlen E."/>
            <person name="Tajeshwar N."/>
            <person name="Catarino B."/>
            <person name="Hetherington A.J."/>
            <person name="Saltykova A."/>
            <person name="Bonnot C."/>
            <person name="Breuninger H."/>
            <person name="Symeonidi A."/>
            <person name="Radhakrishnan G.V."/>
            <person name="Van Nieuwerburgh F."/>
            <person name="Deforce D."/>
            <person name="Chang C."/>
            <person name="Karol K.G."/>
            <person name="Hedrich R."/>
            <person name="Ulvskov P."/>
            <person name="Glockner G."/>
            <person name="Delwiche C.F."/>
            <person name="Petrasek J."/>
            <person name="Van de Peer Y."/>
            <person name="Friml J."/>
            <person name="Beilby M."/>
            <person name="Dolan L."/>
            <person name="Kohara Y."/>
            <person name="Sugano S."/>
            <person name="Fujiyama A."/>
            <person name="Delaux P.-M."/>
            <person name="Quint M."/>
            <person name="TheiBen G."/>
            <person name="Hagemann M."/>
            <person name="Harholt J."/>
            <person name="Dunand C."/>
            <person name="Zachgo S."/>
            <person name="Langdale J."/>
            <person name="Maumus F."/>
            <person name="Straeten D.V.D."/>
            <person name="Gould S.B."/>
            <person name="Rensing S.A."/>
        </authorList>
    </citation>
    <scope>NUCLEOTIDE SEQUENCE [LARGE SCALE GENOMIC DNA]</scope>
    <source>
        <strain evidence="4 5">S276</strain>
    </source>
</reference>